<name>A0AAE3LUF5_9RHOB</name>
<dbReference type="GO" id="GO:0016491">
    <property type="term" value="F:oxidoreductase activity"/>
    <property type="evidence" value="ECO:0007669"/>
    <property type="project" value="InterPro"/>
</dbReference>
<sequence>MSRIGKIARRTFLIGSVAVVGGVAFGYYTYKKPIKNPLLDDLAEGDAALTPYVRIDQSGVTIITPRADLGQGAYSIQAALVAEELDVDPSAVNVDPGPPSAAYYNSKIAGEGLPFSALDESTLASSARDFGEGVAKVLGIQITGGSSTVPDAYEKLRIAGAVARETLKAAAAKETGVAVSELQTRDGHVILPDGTEIAYADLAATAASIEPIEKVQLRDAASWERLGKSHERLDIVAKSTGTLPFGIDLEMDGMLYASVRTNPRMGGEVLGFDATEAEGMRGVLKVVPIKGGAGVIADNTWRAIQAVNAIEFDWGEAPYPAEQDALWEATRAAINSDQQDSRFKDEGNVEPVLAEGGVLEAEYRIPYLAHAPLEPMNAVVQLKDGRLDIWTGTQISRFLVAKAAKTAGIEAENVHLHNQYMGGSFGRRLEDEYVQQAVELAVAHQGAPIKMTWSREEDMTHDFPRPMQVSRARGKVQDGKVHAYDLAIAASSTSESQIGRLGFPAAGPDIAIVQGAWDQPFAIPNYRVTGYRAPAMVPVSSWRSVGASGNGFLHGGFLDELFQEAGADPLAEMLRLCNHDASRKVIETVGEMANWGSDLGANRGRGLAFCVSFGVPTAEVVEITQTESGIKIDKVFVALDVGKVLDPVNFDNQVKGGVIWGLGHAMLSELTYSDGRTEQENYDWYEAMRLYQAPEIFVQAVDNGSQIRGVGEPAVPPAAPALANAIFDATGQRIRELPLSKHIDFV</sequence>
<dbReference type="InterPro" id="IPR037165">
    <property type="entry name" value="AldOxase/xan_DH_Mopterin-bd_sf"/>
</dbReference>
<dbReference type="Gene3D" id="3.90.1170.50">
    <property type="entry name" value="Aldehyde oxidase/xanthine dehydrogenase, a/b hammerhead"/>
    <property type="match status" value="1"/>
</dbReference>
<dbReference type="PANTHER" id="PTHR47495:SF1">
    <property type="entry name" value="BLL3820 PROTEIN"/>
    <property type="match status" value="1"/>
</dbReference>
<proteinExistence type="predicted"/>
<protein>
    <submittedName>
        <fullName evidence="3">Molybdopterin-dependent oxidoreductase</fullName>
    </submittedName>
</protein>
<keyword evidence="1" id="KW-0812">Transmembrane</keyword>
<evidence type="ECO:0000259" key="2">
    <source>
        <dbReference type="SMART" id="SM01008"/>
    </source>
</evidence>
<dbReference type="InterPro" id="IPR052516">
    <property type="entry name" value="N-heterocyclic_Hydroxylase"/>
</dbReference>
<dbReference type="Pfam" id="PF02738">
    <property type="entry name" value="MoCoBD_1"/>
    <property type="match status" value="1"/>
</dbReference>
<evidence type="ECO:0000313" key="4">
    <source>
        <dbReference type="Proteomes" id="UP001208041"/>
    </source>
</evidence>
<evidence type="ECO:0000256" key="1">
    <source>
        <dbReference type="SAM" id="Phobius"/>
    </source>
</evidence>
<keyword evidence="1" id="KW-0472">Membrane</keyword>
<dbReference type="EMBL" id="JAOYFC010000001">
    <property type="protein sequence ID" value="MCV6823995.1"/>
    <property type="molecule type" value="Genomic_DNA"/>
</dbReference>
<dbReference type="PIRSF" id="PIRSF036389">
    <property type="entry name" value="IOR_B"/>
    <property type="match status" value="1"/>
</dbReference>
<dbReference type="PANTHER" id="PTHR47495">
    <property type="entry name" value="ALDEHYDE DEHYDROGENASE"/>
    <property type="match status" value="1"/>
</dbReference>
<dbReference type="InterPro" id="IPR012368">
    <property type="entry name" value="OxRdtase_Mopterin-bd_su_IorB"/>
</dbReference>
<reference evidence="3" key="1">
    <citation type="submission" date="2022-10" db="EMBL/GenBank/DDBJ databases">
        <authorList>
            <person name="Yue Y."/>
        </authorList>
    </citation>
    <scope>NUCLEOTIDE SEQUENCE</scope>
    <source>
        <strain evidence="3">Z654</strain>
    </source>
</reference>
<evidence type="ECO:0000313" key="3">
    <source>
        <dbReference type="EMBL" id="MCV6823995.1"/>
    </source>
</evidence>
<accession>A0AAE3LUF5</accession>
<keyword evidence="4" id="KW-1185">Reference proteome</keyword>
<dbReference type="Pfam" id="PF20256">
    <property type="entry name" value="MoCoBD_2"/>
    <property type="match status" value="1"/>
</dbReference>
<dbReference type="SMART" id="SM01008">
    <property type="entry name" value="Ald_Xan_dh_C"/>
    <property type="match status" value="1"/>
</dbReference>
<dbReference type="AlphaFoldDB" id="A0AAE3LUF5"/>
<dbReference type="SUPFAM" id="SSF56003">
    <property type="entry name" value="Molybdenum cofactor-binding domain"/>
    <property type="match status" value="2"/>
</dbReference>
<organism evidence="3 4">
    <name type="scientific">Halocynthiibacter halioticoli</name>
    <dbReference type="NCBI Taxonomy" id="2986804"/>
    <lineage>
        <taxon>Bacteria</taxon>
        <taxon>Pseudomonadati</taxon>
        <taxon>Pseudomonadota</taxon>
        <taxon>Alphaproteobacteria</taxon>
        <taxon>Rhodobacterales</taxon>
        <taxon>Paracoccaceae</taxon>
        <taxon>Halocynthiibacter</taxon>
    </lineage>
</organism>
<dbReference type="InterPro" id="IPR046867">
    <property type="entry name" value="AldOxase/xan_DH_MoCoBD2"/>
</dbReference>
<dbReference type="Gene3D" id="3.30.365.10">
    <property type="entry name" value="Aldehyde oxidase/xanthine dehydrogenase, molybdopterin binding domain"/>
    <property type="match status" value="4"/>
</dbReference>
<dbReference type="Proteomes" id="UP001208041">
    <property type="component" value="Unassembled WGS sequence"/>
</dbReference>
<feature type="transmembrane region" description="Helical" evidence="1">
    <location>
        <begin position="12"/>
        <end position="30"/>
    </location>
</feature>
<dbReference type="InterPro" id="IPR008274">
    <property type="entry name" value="AldOxase/xan_DH_MoCoBD1"/>
</dbReference>
<feature type="domain" description="Aldehyde oxidase/xanthine dehydrogenase a/b hammerhead" evidence="2">
    <location>
        <begin position="240"/>
        <end position="318"/>
    </location>
</feature>
<comment type="caution">
    <text evidence="3">The sequence shown here is derived from an EMBL/GenBank/DDBJ whole genome shotgun (WGS) entry which is preliminary data.</text>
</comment>
<gene>
    <name evidence="3" type="ORF">OH136_05445</name>
</gene>
<dbReference type="InterPro" id="IPR000674">
    <property type="entry name" value="Ald_Oxase/Xan_DH_a/b"/>
</dbReference>
<dbReference type="RefSeq" id="WP_263952819.1">
    <property type="nucleotide sequence ID" value="NZ_JAOYFC010000001.1"/>
</dbReference>
<keyword evidence="1" id="KW-1133">Transmembrane helix</keyword>